<proteinExistence type="predicted"/>
<keyword evidence="2" id="KW-1185">Reference proteome</keyword>
<evidence type="ECO:0000313" key="1">
    <source>
        <dbReference type="EMBL" id="KAG0443725.1"/>
    </source>
</evidence>
<dbReference type="Proteomes" id="UP000805193">
    <property type="component" value="Unassembled WGS sequence"/>
</dbReference>
<dbReference type="EMBL" id="JABSTQ010002990">
    <property type="protein sequence ID" value="KAG0443725.1"/>
    <property type="molecule type" value="Genomic_DNA"/>
</dbReference>
<accession>A0AC60QZ66</accession>
<evidence type="ECO:0000313" key="2">
    <source>
        <dbReference type="Proteomes" id="UP000805193"/>
    </source>
</evidence>
<name>A0AC60QZ66_IXOPE</name>
<protein>
    <submittedName>
        <fullName evidence="1">Uncharacterized protein</fullName>
    </submittedName>
</protein>
<gene>
    <name evidence="1" type="ORF">HPB47_014601</name>
</gene>
<organism evidence="1 2">
    <name type="scientific">Ixodes persulcatus</name>
    <name type="common">Taiga tick</name>
    <dbReference type="NCBI Taxonomy" id="34615"/>
    <lineage>
        <taxon>Eukaryota</taxon>
        <taxon>Metazoa</taxon>
        <taxon>Ecdysozoa</taxon>
        <taxon>Arthropoda</taxon>
        <taxon>Chelicerata</taxon>
        <taxon>Arachnida</taxon>
        <taxon>Acari</taxon>
        <taxon>Parasitiformes</taxon>
        <taxon>Ixodida</taxon>
        <taxon>Ixodoidea</taxon>
        <taxon>Ixodidae</taxon>
        <taxon>Ixodinae</taxon>
        <taxon>Ixodes</taxon>
    </lineage>
</organism>
<comment type="caution">
    <text evidence="1">The sequence shown here is derived from an EMBL/GenBank/DDBJ whole genome shotgun (WGS) entry which is preliminary data.</text>
</comment>
<reference evidence="1 2" key="1">
    <citation type="journal article" date="2020" name="Cell">
        <title>Large-Scale Comparative Analyses of Tick Genomes Elucidate Their Genetic Diversity and Vector Capacities.</title>
        <authorList>
            <consortium name="Tick Genome and Microbiome Consortium (TIGMIC)"/>
            <person name="Jia N."/>
            <person name="Wang J."/>
            <person name="Shi W."/>
            <person name="Du L."/>
            <person name="Sun Y."/>
            <person name="Zhan W."/>
            <person name="Jiang J.F."/>
            <person name="Wang Q."/>
            <person name="Zhang B."/>
            <person name="Ji P."/>
            <person name="Bell-Sakyi L."/>
            <person name="Cui X.M."/>
            <person name="Yuan T.T."/>
            <person name="Jiang B.G."/>
            <person name="Yang W.F."/>
            <person name="Lam T.T."/>
            <person name="Chang Q.C."/>
            <person name="Ding S.J."/>
            <person name="Wang X.J."/>
            <person name="Zhu J.G."/>
            <person name="Ruan X.D."/>
            <person name="Zhao L."/>
            <person name="Wei J.T."/>
            <person name="Ye R.Z."/>
            <person name="Que T.C."/>
            <person name="Du C.H."/>
            <person name="Zhou Y.H."/>
            <person name="Cheng J.X."/>
            <person name="Dai P.F."/>
            <person name="Guo W.B."/>
            <person name="Han X.H."/>
            <person name="Huang E.J."/>
            <person name="Li L.F."/>
            <person name="Wei W."/>
            <person name="Gao Y.C."/>
            <person name="Liu J.Z."/>
            <person name="Shao H.Z."/>
            <person name="Wang X."/>
            <person name="Wang C.C."/>
            <person name="Yang T.C."/>
            <person name="Huo Q.B."/>
            <person name="Li W."/>
            <person name="Chen H.Y."/>
            <person name="Chen S.E."/>
            <person name="Zhou L.G."/>
            <person name="Ni X.B."/>
            <person name="Tian J.H."/>
            <person name="Sheng Y."/>
            <person name="Liu T."/>
            <person name="Pan Y.S."/>
            <person name="Xia L.Y."/>
            <person name="Li J."/>
            <person name="Zhao F."/>
            <person name="Cao W.C."/>
        </authorList>
    </citation>
    <scope>NUCLEOTIDE SEQUENCE [LARGE SCALE GENOMIC DNA]</scope>
    <source>
        <strain evidence="1">Iper-2018</strain>
    </source>
</reference>
<sequence length="93" mass="10098">MVVKETAQCIWSQAGLAARSVKGVLAPKKRGSGELPKLALIPEKVDIVKATLSYWGAEKRVDVAAVAANLTNILSEKIQDSIKAERRLLNQQD</sequence>